<protein>
    <submittedName>
        <fullName evidence="2">Uncharacterized protein</fullName>
    </submittedName>
</protein>
<dbReference type="STRING" id="1437824.BN940_14346"/>
<dbReference type="KEGG" id="cdn:BN940_14346"/>
<gene>
    <name evidence="2" type="ORF">BN940_14346</name>
</gene>
<accession>W8X0B0</accession>
<evidence type="ECO:0000313" key="3">
    <source>
        <dbReference type="Proteomes" id="UP000019805"/>
    </source>
</evidence>
<keyword evidence="3" id="KW-1185">Reference proteome</keyword>
<evidence type="ECO:0000313" key="2">
    <source>
        <dbReference type="EMBL" id="CDM25314.1"/>
    </source>
</evidence>
<feature type="region of interest" description="Disordered" evidence="1">
    <location>
        <begin position="29"/>
        <end position="60"/>
    </location>
</feature>
<dbReference type="HOGENOM" id="CLU_2932778_0_0_4"/>
<proteinExistence type="predicted"/>
<evidence type="ECO:0000256" key="1">
    <source>
        <dbReference type="SAM" id="MobiDB-lite"/>
    </source>
</evidence>
<dbReference type="EMBL" id="HG916765">
    <property type="protein sequence ID" value="CDM25314.1"/>
    <property type="molecule type" value="Genomic_DNA"/>
</dbReference>
<sequence>MVEGGIGRSHAAILACDRLRGCPVDARRECPGGMSRRDVRVHAGRERPAGMPGGTPRHPA</sequence>
<organism evidence="2 3">
    <name type="scientific">Castellaniella defragrans (strain DSM 12143 / CCUG 39792 / 65Phen)</name>
    <name type="common">Alcaligenes defragrans</name>
    <dbReference type="NCBI Taxonomy" id="1437824"/>
    <lineage>
        <taxon>Bacteria</taxon>
        <taxon>Pseudomonadati</taxon>
        <taxon>Pseudomonadota</taxon>
        <taxon>Betaproteobacteria</taxon>
        <taxon>Burkholderiales</taxon>
        <taxon>Alcaligenaceae</taxon>
        <taxon>Castellaniella</taxon>
    </lineage>
</organism>
<name>W8X0B0_CASD6</name>
<feature type="compositionally biased region" description="Basic and acidic residues" evidence="1">
    <location>
        <begin position="29"/>
        <end position="48"/>
    </location>
</feature>
<dbReference type="AlphaFoldDB" id="W8X0B0"/>
<reference evidence="2 3" key="1">
    <citation type="journal article" date="2014" name="BMC Microbiol.">
        <title>The oxygen-independent metabolism of cyclic monoterpenes in Castellaniella defragrans 65Phen.</title>
        <authorList>
            <person name="Petasch J."/>
            <person name="Disch E.M."/>
            <person name="Markert S."/>
            <person name="Becher D."/>
            <person name="Schweder T."/>
            <person name="Huttel B."/>
            <person name="Reinhardt R."/>
            <person name="Harder J."/>
        </authorList>
    </citation>
    <scope>NUCLEOTIDE SEQUENCE [LARGE SCALE GENOMIC DNA]</scope>
    <source>
        <strain evidence="2">65Phen</strain>
    </source>
</reference>
<dbReference type="Proteomes" id="UP000019805">
    <property type="component" value="Chromosome"/>
</dbReference>